<dbReference type="Proteomes" id="UP000076738">
    <property type="component" value="Unassembled WGS sequence"/>
</dbReference>
<feature type="non-terminal residue" evidence="1">
    <location>
        <position position="317"/>
    </location>
</feature>
<accession>A0A167NWH6</accession>
<dbReference type="AlphaFoldDB" id="A0A167NWH6"/>
<keyword evidence="2" id="KW-1185">Reference proteome</keyword>
<gene>
    <name evidence="1" type="ORF">CALVIDRAFT_462066</name>
</gene>
<proteinExistence type="predicted"/>
<organism evidence="1 2">
    <name type="scientific">Calocera viscosa (strain TUFC12733)</name>
    <dbReference type="NCBI Taxonomy" id="1330018"/>
    <lineage>
        <taxon>Eukaryota</taxon>
        <taxon>Fungi</taxon>
        <taxon>Dikarya</taxon>
        <taxon>Basidiomycota</taxon>
        <taxon>Agaricomycotina</taxon>
        <taxon>Dacrymycetes</taxon>
        <taxon>Dacrymycetales</taxon>
        <taxon>Dacrymycetaceae</taxon>
        <taxon>Calocera</taxon>
    </lineage>
</organism>
<dbReference type="EMBL" id="KV417277">
    <property type="protein sequence ID" value="KZO98160.1"/>
    <property type="molecule type" value="Genomic_DNA"/>
</dbReference>
<reference evidence="1 2" key="1">
    <citation type="journal article" date="2016" name="Mol. Biol. Evol.">
        <title>Comparative Genomics of Early-Diverging Mushroom-Forming Fungi Provides Insights into the Origins of Lignocellulose Decay Capabilities.</title>
        <authorList>
            <person name="Nagy L.G."/>
            <person name="Riley R."/>
            <person name="Tritt A."/>
            <person name="Adam C."/>
            <person name="Daum C."/>
            <person name="Floudas D."/>
            <person name="Sun H."/>
            <person name="Yadav J.S."/>
            <person name="Pangilinan J."/>
            <person name="Larsson K.H."/>
            <person name="Matsuura K."/>
            <person name="Barry K."/>
            <person name="Labutti K."/>
            <person name="Kuo R."/>
            <person name="Ohm R.A."/>
            <person name="Bhattacharya S.S."/>
            <person name="Shirouzu T."/>
            <person name="Yoshinaga Y."/>
            <person name="Martin F.M."/>
            <person name="Grigoriev I.V."/>
            <person name="Hibbett D.S."/>
        </authorList>
    </citation>
    <scope>NUCLEOTIDE SEQUENCE [LARGE SCALE GENOMIC DNA]</scope>
    <source>
        <strain evidence="1 2">TUFC12733</strain>
    </source>
</reference>
<protein>
    <recommendedName>
        <fullName evidence="3">Helitron helicase-like domain-containing protein</fullName>
    </recommendedName>
</protein>
<sequence length="317" mass="35656">MQSFLDTVLRYDPKGENLEGGLLGLTKGYFGCVEAQGRGTLHCHMVVWVHGGLNPTQIKERILQDGDLALRDRLIHVLDDTISNFVPPDPGEDVRTEAAMYHPCSVRGPCLDRASGDGLQREREKDLHLLVKACQRHVHTDTCWKYCRDGQPKECRFNLDESNRVPETFFDMDLGELHLRRVDGLVNNYNATIIQALRCNMDIKFVGSGPLAKAILYYITDYITKSQLKVHVAYAALRLAVDRLNTAPVPPADVMERGKRLLQKCAHAMIANQELSGPQVAAYLLGFGDHYTSHCFRGLLWKAFEGHVERQLPSAEC</sequence>
<evidence type="ECO:0008006" key="3">
    <source>
        <dbReference type="Google" id="ProtNLM"/>
    </source>
</evidence>
<name>A0A167NWH6_CALVF</name>
<dbReference type="OrthoDB" id="10007484at2759"/>
<evidence type="ECO:0000313" key="2">
    <source>
        <dbReference type="Proteomes" id="UP000076738"/>
    </source>
</evidence>
<dbReference type="STRING" id="1330018.A0A167NWH6"/>
<evidence type="ECO:0000313" key="1">
    <source>
        <dbReference type="EMBL" id="KZO98160.1"/>
    </source>
</evidence>